<dbReference type="RefSeq" id="WP_345168916.1">
    <property type="nucleotide sequence ID" value="NZ_BAABJK010000007.1"/>
</dbReference>
<feature type="chain" id="PRO_5046691698" description="Tetratricopeptide repeat protein" evidence="1">
    <location>
        <begin position="19"/>
        <end position="312"/>
    </location>
</feature>
<sequence>MKKIIYCLIFLSSLTLVAQDDINYDGIFIGSYIPLQMESIPQSAKKMLENKLNQIITSKGIGSDSYNSRFIITPNIIVLTKDVVPSAPPKVALNLEVTFYIGDGIEGTLFTSETVSAKGVGTNENKAYIAAIRQLKPKSPILQSFVKNGKKRVIEYYNNNCGLVLKKVDALSAQNKYEEALAALAAVPETSSCFNKIKNKISPIYIKAINVGCKRKLNEASSIWAANQDLNAANEAGAILATIEPQASCFSEVKALYQNISERIKAKELLDRDWQYKLRELDVEISSIQAARDVGVAYGLNQQPAYNIRGWY</sequence>
<organism evidence="2 3">
    <name type="scientific">Algibacter aquimarinus</name>
    <dbReference type="NCBI Taxonomy" id="1136748"/>
    <lineage>
        <taxon>Bacteria</taxon>
        <taxon>Pseudomonadati</taxon>
        <taxon>Bacteroidota</taxon>
        <taxon>Flavobacteriia</taxon>
        <taxon>Flavobacteriales</taxon>
        <taxon>Flavobacteriaceae</taxon>
        <taxon>Algibacter</taxon>
    </lineage>
</organism>
<reference evidence="3" key="1">
    <citation type="journal article" date="2019" name="Int. J. Syst. Evol. Microbiol.">
        <title>The Global Catalogue of Microorganisms (GCM) 10K type strain sequencing project: providing services to taxonomists for standard genome sequencing and annotation.</title>
        <authorList>
            <consortium name="The Broad Institute Genomics Platform"/>
            <consortium name="The Broad Institute Genome Sequencing Center for Infectious Disease"/>
            <person name="Wu L."/>
            <person name="Ma J."/>
        </authorList>
    </citation>
    <scope>NUCLEOTIDE SEQUENCE [LARGE SCALE GENOMIC DNA]</scope>
    <source>
        <strain evidence="3">JCM 18287</strain>
    </source>
</reference>
<protein>
    <recommendedName>
        <fullName evidence="4">Tetratricopeptide repeat protein</fullName>
    </recommendedName>
</protein>
<evidence type="ECO:0000313" key="2">
    <source>
        <dbReference type="EMBL" id="GAA4972698.1"/>
    </source>
</evidence>
<dbReference type="Proteomes" id="UP001501692">
    <property type="component" value="Unassembled WGS sequence"/>
</dbReference>
<dbReference type="EMBL" id="BAABJK010000007">
    <property type="protein sequence ID" value="GAA4972698.1"/>
    <property type="molecule type" value="Genomic_DNA"/>
</dbReference>
<keyword evidence="3" id="KW-1185">Reference proteome</keyword>
<evidence type="ECO:0000256" key="1">
    <source>
        <dbReference type="SAM" id="SignalP"/>
    </source>
</evidence>
<evidence type="ECO:0008006" key="4">
    <source>
        <dbReference type="Google" id="ProtNLM"/>
    </source>
</evidence>
<name>A0ABP9HL31_9FLAO</name>
<feature type="signal peptide" evidence="1">
    <location>
        <begin position="1"/>
        <end position="18"/>
    </location>
</feature>
<gene>
    <name evidence="2" type="ORF">GCM10023315_23750</name>
</gene>
<accession>A0ABP9HL31</accession>
<comment type="caution">
    <text evidence="2">The sequence shown here is derived from an EMBL/GenBank/DDBJ whole genome shotgun (WGS) entry which is preliminary data.</text>
</comment>
<keyword evidence="1" id="KW-0732">Signal</keyword>
<evidence type="ECO:0000313" key="3">
    <source>
        <dbReference type="Proteomes" id="UP001501692"/>
    </source>
</evidence>
<proteinExistence type="predicted"/>